<organism evidence="2 3">
    <name type="scientific">Agrococcus jenensis</name>
    <dbReference type="NCBI Taxonomy" id="46353"/>
    <lineage>
        <taxon>Bacteria</taxon>
        <taxon>Bacillati</taxon>
        <taxon>Actinomycetota</taxon>
        <taxon>Actinomycetes</taxon>
        <taxon>Micrococcales</taxon>
        <taxon>Microbacteriaceae</taxon>
        <taxon>Agrococcus</taxon>
    </lineage>
</organism>
<sequence length="165" mass="17076">MTDQQLRDEDSTQATAAGAAGDGGAGIAPEGTDAVRQASAIDTDQVDDDEGALGAVSTTPVDDGDVADPDQWADRMAAGEDFDESMGDPADDDRVLATDELDEIDDDDAPEGAEAHDEEHEGDDPADIPDEHGGTQSGIDSDDNGVDDTVLPEGTDSIVDDTDWE</sequence>
<accession>A0A3N2ATH3</accession>
<evidence type="ECO:0000256" key="1">
    <source>
        <dbReference type="SAM" id="MobiDB-lite"/>
    </source>
</evidence>
<evidence type="ECO:0000313" key="2">
    <source>
        <dbReference type="EMBL" id="ROR66331.1"/>
    </source>
</evidence>
<dbReference type="OrthoDB" id="5117266at2"/>
<protein>
    <submittedName>
        <fullName evidence="2">Uncharacterized protein</fullName>
    </submittedName>
</protein>
<feature type="compositionally biased region" description="Basic and acidic residues" evidence="1">
    <location>
        <begin position="1"/>
        <end position="10"/>
    </location>
</feature>
<dbReference type="EMBL" id="RKHJ01000001">
    <property type="protein sequence ID" value="ROR66331.1"/>
    <property type="molecule type" value="Genomic_DNA"/>
</dbReference>
<name>A0A3N2ATH3_9MICO</name>
<reference evidence="2 3" key="1">
    <citation type="submission" date="2018-11" db="EMBL/GenBank/DDBJ databases">
        <title>Sequencing the genomes of 1000 actinobacteria strains.</title>
        <authorList>
            <person name="Klenk H.-P."/>
        </authorList>
    </citation>
    <scope>NUCLEOTIDE SEQUENCE [LARGE SCALE GENOMIC DNA]</scope>
    <source>
        <strain evidence="2 3">DSM 9580</strain>
    </source>
</reference>
<feature type="compositionally biased region" description="Acidic residues" evidence="1">
    <location>
        <begin position="80"/>
        <end position="91"/>
    </location>
</feature>
<comment type="caution">
    <text evidence="2">The sequence shown here is derived from an EMBL/GenBank/DDBJ whole genome shotgun (WGS) entry which is preliminary data.</text>
</comment>
<dbReference type="Proteomes" id="UP000275456">
    <property type="component" value="Unassembled WGS sequence"/>
</dbReference>
<keyword evidence="3" id="KW-1185">Reference proteome</keyword>
<gene>
    <name evidence="2" type="ORF">EDD26_1713</name>
</gene>
<proteinExistence type="predicted"/>
<dbReference type="AlphaFoldDB" id="A0A3N2ATH3"/>
<evidence type="ECO:0000313" key="3">
    <source>
        <dbReference type="Proteomes" id="UP000275456"/>
    </source>
</evidence>
<feature type="compositionally biased region" description="Acidic residues" evidence="1">
    <location>
        <begin position="99"/>
        <end position="111"/>
    </location>
</feature>
<dbReference type="RefSeq" id="WP_123697330.1">
    <property type="nucleotide sequence ID" value="NZ_RKHJ01000001.1"/>
</dbReference>
<feature type="region of interest" description="Disordered" evidence="1">
    <location>
        <begin position="1"/>
        <end position="165"/>
    </location>
</feature>